<dbReference type="Proteomes" id="UP001251857">
    <property type="component" value="Unassembled WGS sequence"/>
</dbReference>
<dbReference type="InterPro" id="IPR052961">
    <property type="entry name" value="Oxido-Kinase-like_Enzymes"/>
</dbReference>
<proteinExistence type="predicted"/>
<gene>
    <name evidence="1" type="ORF">RM532_13680</name>
</gene>
<evidence type="ECO:0000313" key="2">
    <source>
        <dbReference type="Proteomes" id="UP001251857"/>
    </source>
</evidence>
<dbReference type="InterPro" id="IPR011009">
    <property type="entry name" value="Kinase-like_dom_sf"/>
</dbReference>
<dbReference type="SUPFAM" id="SSF56112">
    <property type="entry name" value="Protein kinase-like (PK-like)"/>
    <property type="match status" value="1"/>
</dbReference>
<organism evidence="1 2">
    <name type="scientific">Spectribacter hydrogenoxidans</name>
    <dbReference type="NCBI Taxonomy" id="3075608"/>
    <lineage>
        <taxon>Bacteria</taxon>
        <taxon>Pseudomonadati</taxon>
        <taxon>Pseudomonadota</taxon>
        <taxon>Gammaproteobacteria</taxon>
        <taxon>Salinisphaerales</taxon>
        <taxon>Salinisphaeraceae</taxon>
        <taxon>Spectribacter</taxon>
    </lineage>
</organism>
<dbReference type="InterPro" id="IPR004119">
    <property type="entry name" value="EcKL"/>
</dbReference>
<accession>A0ABU3C381</accession>
<comment type="caution">
    <text evidence="1">The sequence shown here is derived from an EMBL/GenBank/DDBJ whole genome shotgun (WGS) entry which is preliminary data.</text>
</comment>
<dbReference type="Pfam" id="PF02958">
    <property type="entry name" value="EcKL"/>
    <property type="match status" value="1"/>
</dbReference>
<dbReference type="PANTHER" id="PTHR23020">
    <property type="entry name" value="UNCHARACTERIZED NUCLEAR HORMONE RECEPTOR-RELATED"/>
    <property type="match status" value="1"/>
</dbReference>
<sequence length="359" mass="40624">MLAEVLPIVSPEEVTPEWMTAALHRNGIDATVASLDMEAVGTGQLGETRRYFIHYRGTPPPAAPASLVGKFPSADKTAADSGKNMGFYRSELMFYRELAHQTDIRTPDVYVAELDDDNDFVLLLEDLAPAWCGDQMRGCSVEEARKALVEAALLHAAFWNDRELMNQDWCYVPEGAQGFYTTELIEQSWDHVRKTYDGQLSPEVMDVCAKFVRNHAWWNRPRDFPKCFSHNDFRPDNMLFGGADGRVAVVDWQTSNFLGTGMDPAYFLGAIFDRETRRANERPLLQAYHDQLVHHGVTDYSFDHLLRDYAHYSFAQIAVAMTATMIVKRTDRGDRLFMHMITGAALQALDNNALDDLPD</sequence>
<reference evidence="1 2" key="1">
    <citation type="submission" date="2023-09" db="EMBL/GenBank/DDBJ databases">
        <authorList>
            <person name="Rey-Velasco X."/>
        </authorList>
    </citation>
    <scope>NUCLEOTIDE SEQUENCE [LARGE SCALE GENOMIC DNA]</scope>
    <source>
        <strain evidence="1 2">W335</strain>
    </source>
</reference>
<dbReference type="RefSeq" id="WP_311653896.1">
    <property type="nucleotide sequence ID" value="NZ_JAVRIB010000016.1"/>
</dbReference>
<dbReference type="PANTHER" id="PTHR23020:SF41">
    <property type="entry name" value="AMINOGLYCOSIDE PHOSPHOTRANSFERASE DOMAIN-CONTAINING PROTEIN"/>
    <property type="match status" value="1"/>
</dbReference>
<keyword evidence="2" id="KW-1185">Reference proteome</keyword>
<evidence type="ECO:0000313" key="1">
    <source>
        <dbReference type="EMBL" id="MDT0636001.1"/>
    </source>
</evidence>
<name>A0ABU3C381_9GAMM</name>
<protein>
    <submittedName>
        <fullName evidence="1">Phosphotransferase</fullName>
    </submittedName>
</protein>
<dbReference type="Gene3D" id="3.90.1200.10">
    <property type="match status" value="1"/>
</dbReference>
<dbReference type="EMBL" id="JAVRIB010000016">
    <property type="protein sequence ID" value="MDT0636001.1"/>
    <property type="molecule type" value="Genomic_DNA"/>
</dbReference>